<dbReference type="Proteomes" id="UP000029278">
    <property type="component" value="Unassembled WGS sequence"/>
</dbReference>
<dbReference type="STRING" id="44252.DJ90_2966"/>
<dbReference type="GeneID" id="77012539"/>
<gene>
    <name evidence="1" type="ORF">DJ90_2966</name>
</gene>
<protein>
    <submittedName>
        <fullName evidence="1">Uncharacterized protein</fullName>
    </submittedName>
</protein>
<sequence>MSDAINLYEISYPGYFDDCPDYSALKKGNTPGAAKYAAFLEFSDCDPDITFIDYLKIVRVRKIGQSEPLPGEPPFREQHRIDIVNEIIREIGRRGRRFLYSIKHDRFAYFFGASNKLWLMDDYTGELLLMDKSMPGEHYHFSHGGTLWGLMCDFRDYINGDDDANHNNGYCGLYCGHWGYPDEDMQAIRQKAIELGYLRPASMQI</sequence>
<comment type="caution">
    <text evidence="1">The sequence shown here is derived from an EMBL/GenBank/DDBJ whole genome shotgun (WGS) entry which is preliminary data.</text>
</comment>
<name>A0A090YL83_PAEMA</name>
<reference evidence="1 2" key="1">
    <citation type="submission" date="2014-04" db="EMBL/GenBank/DDBJ databases">
        <authorList>
            <person name="Bishop-Lilly K.A."/>
            <person name="Broomall S.M."/>
            <person name="Chain P.S."/>
            <person name="Chertkov O."/>
            <person name="Coyne S.R."/>
            <person name="Daligault H.E."/>
            <person name="Davenport K.W."/>
            <person name="Erkkila T."/>
            <person name="Frey K.G."/>
            <person name="Gibbons H.S."/>
            <person name="Gu W."/>
            <person name="Jaissle J."/>
            <person name="Johnson S.L."/>
            <person name="Koroleva G.I."/>
            <person name="Ladner J.T."/>
            <person name="Lo C.-C."/>
            <person name="Minogue T.D."/>
            <person name="Munk C."/>
            <person name="Palacios G.F."/>
            <person name="Redden C.L."/>
            <person name="Rosenzweig C.N."/>
            <person name="Scholz M.B."/>
            <person name="Teshima H."/>
            <person name="Xu Y."/>
        </authorList>
    </citation>
    <scope>NUCLEOTIDE SEQUENCE [LARGE SCALE GENOMIC DNA]</scope>
    <source>
        <strain evidence="1 2">8244</strain>
    </source>
</reference>
<dbReference type="HOGENOM" id="CLU_1336404_0_0_9"/>
<organism evidence="1 2">
    <name type="scientific">Paenibacillus macerans</name>
    <name type="common">Bacillus macerans</name>
    <dbReference type="NCBI Taxonomy" id="44252"/>
    <lineage>
        <taxon>Bacteria</taxon>
        <taxon>Bacillati</taxon>
        <taxon>Bacillota</taxon>
        <taxon>Bacilli</taxon>
        <taxon>Bacillales</taxon>
        <taxon>Paenibacillaceae</taxon>
        <taxon>Paenibacillus</taxon>
    </lineage>
</organism>
<dbReference type="AlphaFoldDB" id="A0A090YL83"/>
<keyword evidence="2" id="KW-1185">Reference proteome</keyword>
<accession>A0A090YL83</accession>
<evidence type="ECO:0000313" key="2">
    <source>
        <dbReference type="Proteomes" id="UP000029278"/>
    </source>
</evidence>
<evidence type="ECO:0000313" key="1">
    <source>
        <dbReference type="EMBL" id="KFM92935.1"/>
    </source>
</evidence>
<dbReference type="EMBL" id="JMQA01000053">
    <property type="protein sequence ID" value="KFM92935.1"/>
    <property type="molecule type" value="Genomic_DNA"/>
</dbReference>
<dbReference type="RefSeq" id="WP_240534169.1">
    <property type="nucleotide sequence ID" value="NZ_JAKOBR010000117.1"/>
</dbReference>
<proteinExistence type="predicted"/>